<proteinExistence type="predicted"/>
<reference evidence="1" key="1">
    <citation type="submission" date="2013-12" db="EMBL/GenBank/DDBJ databases">
        <authorList>
            <person name="Genoscope - CEA"/>
        </authorList>
    </citation>
    <scope>NUCLEOTIDE SEQUENCE</scope>
    <source>
        <strain evidence="1">CBS 1993</strain>
    </source>
</reference>
<accession>W6MW08</accession>
<gene>
    <name evidence="1" type="ORF">KUCA_T00002714001</name>
</gene>
<dbReference type="Proteomes" id="UP000019384">
    <property type="component" value="Unassembled WGS sequence"/>
</dbReference>
<keyword evidence="2" id="KW-1185">Reference proteome</keyword>
<dbReference type="EMBL" id="HG793127">
    <property type="protein sequence ID" value="CDK26740.1"/>
    <property type="molecule type" value="Genomic_DNA"/>
</dbReference>
<dbReference type="GeneID" id="34520128"/>
<sequence length="60" mass="7194">MTQEERQILAVNTYKWFKSEAQKLCQKNGIMTALRKYRQRKRDQDTEVLIILSDTKNYVA</sequence>
<evidence type="ECO:0000313" key="1">
    <source>
        <dbReference type="EMBL" id="CDK26740.1"/>
    </source>
</evidence>
<dbReference type="AlphaFoldDB" id="W6MW08"/>
<evidence type="ECO:0000313" key="2">
    <source>
        <dbReference type="Proteomes" id="UP000019384"/>
    </source>
</evidence>
<dbReference type="RefSeq" id="XP_022458740.1">
    <property type="nucleotide sequence ID" value="XM_022602990.1"/>
</dbReference>
<organism evidence="1 2">
    <name type="scientific">Kuraishia capsulata CBS 1993</name>
    <dbReference type="NCBI Taxonomy" id="1382522"/>
    <lineage>
        <taxon>Eukaryota</taxon>
        <taxon>Fungi</taxon>
        <taxon>Dikarya</taxon>
        <taxon>Ascomycota</taxon>
        <taxon>Saccharomycotina</taxon>
        <taxon>Pichiomycetes</taxon>
        <taxon>Pichiales</taxon>
        <taxon>Pichiaceae</taxon>
        <taxon>Kuraishia</taxon>
    </lineage>
</organism>
<dbReference type="HOGENOM" id="CLU_2942086_0_0_1"/>
<name>W6MW08_9ASCO</name>
<reference evidence="1" key="2">
    <citation type="submission" date="2014-02" db="EMBL/GenBank/DDBJ databases">
        <title>Complete DNA sequence of /Kuraishia capsulata/ illustrates novel genomic features among budding yeasts (/Saccharomycotina/).</title>
        <authorList>
            <person name="Morales L."/>
            <person name="Noel B."/>
            <person name="Porcel B."/>
            <person name="Marcet-Houben M."/>
            <person name="Hullo M-F."/>
            <person name="Sacerdot C."/>
            <person name="Tekaia F."/>
            <person name="Leh-Louis V."/>
            <person name="Despons L."/>
            <person name="Khanna V."/>
            <person name="Aury J-M."/>
            <person name="Barbe V."/>
            <person name="Couloux A."/>
            <person name="Labadie K."/>
            <person name="Pelletier E."/>
            <person name="Souciet J-L."/>
            <person name="Boekhout T."/>
            <person name="Gabaldon T."/>
            <person name="Wincker P."/>
            <person name="Dujon B."/>
        </authorList>
    </citation>
    <scope>NUCLEOTIDE SEQUENCE</scope>
    <source>
        <strain evidence="1">CBS 1993</strain>
    </source>
</reference>
<protein>
    <submittedName>
        <fullName evidence="1">Uncharacterized protein</fullName>
    </submittedName>
</protein>